<evidence type="ECO:0000259" key="1">
    <source>
        <dbReference type="Pfam" id="PF24626"/>
    </source>
</evidence>
<reference evidence="3" key="2">
    <citation type="submission" date="2025-08" db="UniProtKB">
        <authorList>
            <consortium name="RefSeq"/>
        </authorList>
    </citation>
    <scope>IDENTIFICATION</scope>
</reference>
<dbReference type="Proteomes" id="UP000818029">
    <property type="component" value="Chromosome D02"/>
</dbReference>
<accession>A0A1U8JKN9</accession>
<dbReference type="GO" id="GO:0003676">
    <property type="term" value="F:nucleic acid binding"/>
    <property type="evidence" value="ECO:0007669"/>
    <property type="project" value="InterPro"/>
</dbReference>
<dbReference type="InterPro" id="IPR056924">
    <property type="entry name" value="SH3_Tf2-1"/>
</dbReference>
<dbReference type="GeneID" id="107908095"/>
<sequence>MEFVSELPSIPSKRDSVWVIVDQLTKSAHFILVRTNYSLQKLAKIYISRIIRLHGVPVLIISDRDPHFTSQFWKKLHEALLGERWVWDPELVSETEDKVRLIQDRLKAGFDRQKSYGDLKRRDIKYFVGDFVFLKVSLWKKVLRFSHKRKLSPRFIGSYQILKCVGPVAYQLELPLELDRIHDMFYVSMLKRYRSDLSHVVSIKEIENELAGSSGKGVNVLEVLRSNSCVGWVLIFAQLTDRV</sequence>
<evidence type="ECO:0000313" key="3">
    <source>
        <dbReference type="RefSeq" id="XP_016690855.1"/>
    </source>
</evidence>
<keyword evidence="2" id="KW-1185">Reference proteome</keyword>
<dbReference type="InterPro" id="IPR036397">
    <property type="entry name" value="RNaseH_sf"/>
</dbReference>
<dbReference type="PANTHER" id="PTHR46148">
    <property type="entry name" value="CHROMO DOMAIN-CONTAINING PROTEIN"/>
    <property type="match status" value="1"/>
</dbReference>
<feature type="domain" description="Tf2-1-like SH3-like" evidence="1">
    <location>
        <begin position="129"/>
        <end position="194"/>
    </location>
</feature>
<dbReference type="PaxDb" id="3635-A0A1U8JKN9"/>
<dbReference type="AlphaFoldDB" id="A0A1U8JKN9"/>
<reference evidence="2" key="1">
    <citation type="journal article" date="2020" name="Nat. Genet.">
        <title>Genomic diversifications of five Gossypium allopolyploid species and their impact on cotton improvement.</title>
        <authorList>
            <person name="Chen Z.J."/>
            <person name="Sreedasyam A."/>
            <person name="Ando A."/>
            <person name="Song Q."/>
            <person name="De Santiago L.M."/>
            <person name="Hulse-Kemp A.M."/>
            <person name="Ding M."/>
            <person name="Ye W."/>
            <person name="Kirkbride R.C."/>
            <person name="Jenkins J."/>
            <person name="Plott C."/>
            <person name="Lovell J."/>
            <person name="Lin Y.M."/>
            <person name="Vaughn R."/>
            <person name="Liu B."/>
            <person name="Simpson S."/>
            <person name="Scheffler B.E."/>
            <person name="Wen L."/>
            <person name="Saski C.A."/>
            <person name="Grover C.E."/>
            <person name="Hu G."/>
            <person name="Conover J.L."/>
            <person name="Carlson J.W."/>
            <person name="Shu S."/>
            <person name="Boston L.B."/>
            <person name="Williams M."/>
            <person name="Peterson D.G."/>
            <person name="McGee K."/>
            <person name="Jones D.C."/>
            <person name="Wendel J.F."/>
            <person name="Stelly D.M."/>
            <person name="Grimwood J."/>
            <person name="Schmutz J."/>
        </authorList>
    </citation>
    <scope>NUCLEOTIDE SEQUENCE [LARGE SCALE GENOMIC DNA]</scope>
    <source>
        <strain evidence="2">cv. TM-1</strain>
    </source>
</reference>
<dbReference type="PANTHER" id="PTHR46148:SF44">
    <property type="entry name" value="GAG-POL POLYPROTEIN"/>
    <property type="match status" value="1"/>
</dbReference>
<dbReference type="InterPro" id="IPR012337">
    <property type="entry name" value="RNaseH-like_sf"/>
</dbReference>
<organism evidence="2 3">
    <name type="scientific">Gossypium hirsutum</name>
    <name type="common">Upland cotton</name>
    <name type="synonym">Gossypium mexicanum</name>
    <dbReference type="NCBI Taxonomy" id="3635"/>
    <lineage>
        <taxon>Eukaryota</taxon>
        <taxon>Viridiplantae</taxon>
        <taxon>Streptophyta</taxon>
        <taxon>Embryophyta</taxon>
        <taxon>Tracheophyta</taxon>
        <taxon>Spermatophyta</taxon>
        <taxon>Magnoliopsida</taxon>
        <taxon>eudicotyledons</taxon>
        <taxon>Gunneridae</taxon>
        <taxon>Pentapetalae</taxon>
        <taxon>rosids</taxon>
        <taxon>malvids</taxon>
        <taxon>Malvales</taxon>
        <taxon>Malvaceae</taxon>
        <taxon>Malvoideae</taxon>
        <taxon>Gossypium</taxon>
    </lineage>
</organism>
<gene>
    <name evidence="3" type="primary">LOC107908095</name>
</gene>
<proteinExistence type="predicted"/>
<dbReference type="STRING" id="3635.A0A1U8JKN9"/>
<dbReference type="Gene3D" id="3.30.420.10">
    <property type="entry name" value="Ribonuclease H-like superfamily/Ribonuclease H"/>
    <property type="match status" value="1"/>
</dbReference>
<dbReference type="SUPFAM" id="SSF53098">
    <property type="entry name" value="Ribonuclease H-like"/>
    <property type="match status" value="1"/>
</dbReference>
<dbReference type="Pfam" id="PF24626">
    <property type="entry name" value="SH3_Tf2-1"/>
    <property type="match status" value="1"/>
</dbReference>
<evidence type="ECO:0000313" key="2">
    <source>
        <dbReference type="Proteomes" id="UP000818029"/>
    </source>
</evidence>
<name>A0A1U8JKN9_GOSHI</name>
<protein>
    <recommendedName>
        <fullName evidence="1">Tf2-1-like SH3-like domain-containing protein</fullName>
    </recommendedName>
</protein>
<dbReference type="KEGG" id="ghi:107908095"/>
<dbReference type="RefSeq" id="XP_016690855.1">
    <property type="nucleotide sequence ID" value="XM_016835366.1"/>
</dbReference>